<dbReference type="EMBL" id="CP029480">
    <property type="protein sequence ID" value="AWV96894.1"/>
    <property type="molecule type" value="Genomic_DNA"/>
</dbReference>
<proteinExistence type="predicted"/>
<name>A0A2Z4G6Y5_9BACT</name>
<evidence type="ECO:0000313" key="2">
    <source>
        <dbReference type="Proteomes" id="UP000249873"/>
    </source>
</evidence>
<dbReference type="KEGG" id="als:DJ013_01340"/>
<dbReference type="InterPro" id="IPR025563">
    <property type="entry name" value="DUF4286"/>
</dbReference>
<evidence type="ECO:0000313" key="1">
    <source>
        <dbReference type="EMBL" id="AWV96894.1"/>
    </source>
</evidence>
<keyword evidence="2" id="KW-1185">Reference proteome</keyword>
<accession>A0A2Z4G6Y5</accession>
<gene>
    <name evidence="1" type="ORF">DJ013_01340</name>
</gene>
<sequence>MILHLILSSFTFSIEYSHALLFENSLNTEIVPFLNSLEEVKSLKLYKLITDIETGGQNLSLQIFLENMDKHKSIEANHKAKILSILDAKFAGKYVYFQSLLEEI</sequence>
<protein>
    <recommendedName>
        <fullName evidence="3">DUF4286 domain-containing protein</fullName>
    </recommendedName>
</protein>
<organism evidence="1 2">
    <name type="scientific">Arcticibacterium luteifluviistationis</name>
    <dbReference type="NCBI Taxonomy" id="1784714"/>
    <lineage>
        <taxon>Bacteria</taxon>
        <taxon>Pseudomonadati</taxon>
        <taxon>Bacteroidota</taxon>
        <taxon>Cytophagia</taxon>
        <taxon>Cytophagales</taxon>
        <taxon>Leadbetterellaceae</taxon>
        <taxon>Arcticibacterium</taxon>
    </lineage>
</organism>
<evidence type="ECO:0008006" key="3">
    <source>
        <dbReference type="Google" id="ProtNLM"/>
    </source>
</evidence>
<reference evidence="1 2" key="1">
    <citation type="submission" date="2018-05" db="EMBL/GenBank/DDBJ databases">
        <title>Complete genome sequence of Arcticibacterium luteifluviistationis SM1504T, a cytophagaceae bacterium isolated from Arctic surface seawater.</title>
        <authorList>
            <person name="Li Y."/>
            <person name="Qin Q.-L."/>
        </authorList>
    </citation>
    <scope>NUCLEOTIDE SEQUENCE [LARGE SCALE GENOMIC DNA]</scope>
    <source>
        <strain evidence="1 2">SM1504</strain>
    </source>
</reference>
<dbReference type="Pfam" id="PF14114">
    <property type="entry name" value="DUF4286"/>
    <property type="match status" value="1"/>
</dbReference>
<dbReference type="Proteomes" id="UP000249873">
    <property type="component" value="Chromosome"/>
</dbReference>
<dbReference type="AlphaFoldDB" id="A0A2Z4G6Y5"/>
<dbReference type="OrthoDB" id="1121837at2"/>